<comment type="caution">
    <text evidence="1">The sequence shown here is derived from an EMBL/GenBank/DDBJ whole genome shotgun (WGS) entry which is preliminary data.</text>
</comment>
<dbReference type="RefSeq" id="WP_380061550.1">
    <property type="nucleotide sequence ID" value="NZ_JBHSEI010000006.1"/>
</dbReference>
<keyword evidence="2" id="KW-1185">Reference proteome</keyword>
<gene>
    <name evidence="1" type="ORF">ACFO0D_09320</name>
</gene>
<reference evidence="2" key="1">
    <citation type="journal article" date="2019" name="Int. J. Syst. Evol. Microbiol.">
        <title>The Global Catalogue of Microorganisms (GCM) 10K type strain sequencing project: providing services to taxonomists for standard genome sequencing and annotation.</title>
        <authorList>
            <consortium name="The Broad Institute Genomics Platform"/>
            <consortium name="The Broad Institute Genome Sequencing Center for Infectious Disease"/>
            <person name="Wu L."/>
            <person name="Ma J."/>
        </authorList>
    </citation>
    <scope>NUCLEOTIDE SEQUENCE [LARGE SCALE GENOMIC DNA]</scope>
    <source>
        <strain evidence="2">CCUG 55995</strain>
    </source>
</reference>
<evidence type="ECO:0000313" key="1">
    <source>
        <dbReference type="EMBL" id="MFC4638541.1"/>
    </source>
</evidence>
<sequence length="59" mass="5769">MILLIVALVVIGIIALIAAAQRHTPKAAPSDDGSLALSVGLIAMTSESGCDGGSSSCSD</sequence>
<dbReference type="EMBL" id="JBHSEI010000006">
    <property type="protein sequence ID" value="MFC4638541.1"/>
    <property type="molecule type" value="Genomic_DNA"/>
</dbReference>
<proteinExistence type="predicted"/>
<dbReference type="Proteomes" id="UP001595952">
    <property type="component" value="Unassembled WGS sequence"/>
</dbReference>
<protein>
    <submittedName>
        <fullName evidence="1">Uncharacterized protein</fullName>
    </submittedName>
</protein>
<organism evidence="1 2">
    <name type="scientific">Deinococcus hohokamensis</name>
    <dbReference type="NCBI Taxonomy" id="309883"/>
    <lineage>
        <taxon>Bacteria</taxon>
        <taxon>Thermotogati</taxon>
        <taxon>Deinococcota</taxon>
        <taxon>Deinococci</taxon>
        <taxon>Deinococcales</taxon>
        <taxon>Deinococcaceae</taxon>
        <taxon>Deinococcus</taxon>
    </lineage>
</organism>
<accession>A0ABV9IAB4</accession>
<evidence type="ECO:0000313" key="2">
    <source>
        <dbReference type="Proteomes" id="UP001595952"/>
    </source>
</evidence>
<name>A0ABV9IAB4_9DEIO</name>